<gene>
    <name evidence="4" type="ORF">SAMIE_2000080</name>
</gene>
<dbReference type="InterPro" id="IPR002104">
    <property type="entry name" value="Integrase_catalytic"/>
</dbReference>
<geneLocation type="plasmid" evidence="5">
    <name>psamie_2 dna</name>
</geneLocation>
<keyword evidence="4" id="KW-0614">Plasmid</keyword>
<dbReference type="Gene3D" id="1.10.150.130">
    <property type="match status" value="1"/>
</dbReference>
<dbReference type="InterPro" id="IPR011010">
    <property type="entry name" value="DNA_brk_join_enz"/>
</dbReference>
<dbReference type="AlphaFoldDB" id="A0A494W780"/>
<dbReference type="Proteomes" id="UP000279959">
    <property type="component" value="Plasmid pSAMIE_2"/>
</dbReference>
<keyword evidence="2" id="KW-0233">DNA recombination</keyword>
<dbReference type="Gene3D" id="1.10.443.10">
    <property type="entry name" value="Intergrase catalytic core"/>
    <property type="match status" value="1"/>
</dbReference>
<reference evidence="4 5" key="1">
    <citation type="submission" date="2018-05" db="EMBL/GenBank/DDBJ databases">
        <title>Complete Genome Sequence of the Nonylphenol-Degrading Bacterium Sphingobium amiense DSM 16289T.</title>
        <authorList>
            <person name="Ootsuka M."/>
            <person name="Nishizawa T."/>
            <person name="Ohta H."/>
        </authorList>
    </citation>
    <scope>NUCLEOTIDE SEQUENCE [LARGE SCALE GENOMIC DNA]</scope>
    <source>
        <strain evidence="4 5">DSM 16289</strain>
        <plasmid evidence="5">psamie_2 dna</plasmid>
    </source>
</reference>
<name>A0A494W780_9SPHN</name>
<evidence type="ECO:0000313" key="4">
    <source>
        <dbReference type="EMBL" id="BBE00122.1"/>
    </source>
</evidence>
<accession>A0A494W780</accession>
<dbReference type="KEGG" id="sami:SAMIE_2000080"/>
<dbReference type="EMBL" id="AP018665">
    <property type="protein sequence ID" value="BBE00122.1"/>
    <property type="molecule type" value="Genomic_DNA"/>
</dbReference>
<dbReference type="GO" id="GO:0006310">
    <property type="term" value="P:DNA recombination"/>
    <property type="evidence" value="ECO:0007669"/>
    <property type="project" value="UniProtKB-KW"/>
</dbReference>
<dbReference type="PROSITE" id="PS51898">
    <property type="entry name" value="TYR_RECOMBINASE"/>
    <property type="match status" value="1"/>
</dbReference>
<protein>
    <submittedName>
        <fullName evidence="4">Integrase</fullName>
    </submittedName>
</protein>
<feature type="domain" description="Tyr recombinase" evidence="3">
    <location>
        <begin position="177"/>
        <end position="424"/>
    </location>
</feature>
<dbReference type="GO" id="GO:0015074">
    <property type="term" value="P:DNA integration"/>
    <property type="evidence" value="ECO:0007669"/>
    <property type="project" value="InterPro"/>
</dbReference>
<organism evidence="4 5">
    <name type="scientific">Sphingobium amiense</name>
    <dbReference type="NCBI Taxonomy" id="135719"/>
    <lineage>
        <taxon>Bacteria</taxon>
        <taxon>Pseudomonadati</taxon>
        <taxon>Pseudomonadota</taxon>
        <taxon>Alphaproteobacteria</taxon>
        <taxon>Sphingomonadales</taxon>
        <taxon>Sphingomonadaceae</taxon>
        <taxon>Sphingobium</taxon>
    </lineage>
</organism>
<keyword evidence="1" id="KW-0238">DNA-binding</keyword>
<proteinExistence type="predicted"/>
<sequence>MRAKSVLSIAAQTERLPMPKRSVSAEIVTILAPGEAPLPQRRSGAAQDRAVQLVELLQELTGEGASLVELNFQKSIEARAPASIKALAVDLDCYARFSAERGGIGLPADEARLVAYIDYCEARRLKPATVSRRLSSLAVAHHLLDVPCPVGAVVVRDALRGLRRRAGVRQRQAGPLRLGEGIGREAVRGFTLSVLLEACGRDVAGLRDAAILSLGYDAGLRVSELVAVAVELMEAQEDGSGLLEVPHSKTDQEGQGAWVWLSPDTMRRVALWREAASIRAGALFRRVAVIRTKPREARRALAIEDLAYHARVDRERMAARPARAATVTYGIGERALTPAAMRLIIKRTALAAADQGLVDLMGADLDHAIDALSTHSLRVGLTQDLFANGEDAGPIAQALRWTSTATALRYGRKLAPSSNAAARMLKGVRK</sequence>
<dbReference type="SUPFAM" id="SSF47823">
    <property type="entry name" value="lambda integrase-like, N-terminal domain"/>
    <property type="match status" value="1"/>
</dbReference>
<evidence type="ECO:0000259" key="3">
    <source>
        <dbReference type="PROSITE" id="PS51898"/>
    </source>
</evidence>
<evidence type="ECO:0000256" key="1">
    <source>
        <dbReference type="ARBA" id="ARBA00023125"/>
    </source>
</evidence>
<dbReference type="InterPro" id="IPR010998">
    <property type="entry name" value="Integrase_recombinase_N"/>
</dbReference>
<dbReference type="GO" id="GO:0003677">
    <property type="term" value="F:DNA binding"/>
    <property type="evidence" value="ECO:0007669"/>
    <property type="project" value="UniProtKB-KW"/>
</dbReference>
<keyword evidence="5" id="KW-1185">Reference proteome</keyword>
<dbReference type="InterPro" id="IPR013762">
    <property type="entry name" value="Integrase-like_cat_sf"/>
</dbReference>
<evidence type="ECO:0000313" key="5">
    <source>
        <dbReference type="Proteomes" id="UP000279959"/>
    </source>
</evidence>
<dbReference type="SUPFAM" id="SSF56349">
    <property type="entry name" value="DNA breaking-rejoining enzymes"/>
    <property type="match status" value="1"/>
</dbReference>
<evidence type="ECO:0000256" key="2">
    <source>
        <dbReference type="ARBA" id="ARBA00023172"/>
    </source>
</evidence>